<gene>
    <name evidence="5" type="ORF">SAMN05216214_101296</name>
</gene>
<comment type="similarity">
    <text evidence="3">Belongs to the acetyltransferase family. RimJ subfamily.</text>
</comment>
<dbReference type="Proteomes" id="UP000185766">
    <property type="component" value="Unassembled WGS sequence"/>
</dbReference>
<sequence>MHPTLHTLRLRLQPPQSADAQALAYCANHPAIAEHTRLPYPYQQADAKAWLAAIAHSRDLHWLIWAEQTLLGAIGLTARAVGVWELGYWLNPRYWRQGLACEAATAVCAWAAHNRPTQRLYACHSADNPASARVLLKLGFRPEPSEPGAERHYWLAAQTD</sequence>
<name>A0A1H7FQ85_9GAMM</name>
<organism evidence="5 6">
    <name type="scientific">Atopomonas hussainii</name>
    <dbReference type="NCBI Taxonomy" id="1429083"/>
    <lineage>
        <taxon>Bacteria</taxon>
        <taxon>Pseudomonadati</taxon>
        <taxon>Pseudomonadota</taxon>
        <taxon>Gammaproteobacteria</taxon>
        <taxon>Pseudomonadales</taxon>
        <taxon>Pseudomonadaceae</taxon>
        <taxon>Atopomonas</taxon>
    </lineage>
</organism>
<proteinExistence type="inferred from homology"/>
<dbReference type="Pfam" id="PF13302">
    <property type="entry name" value="Acetyltransf_3"/>
    <property type="match status" value="1"/>
</dbReference>
<dbReference type="InterPro" id="IPR000182">
    <property type="entry name" value="GNAT_dom"/>
</dbReference>
<dbReference type="EMBL" id="FOAS01000001">
    <property type="protein sequence ID" value="SEK28118.1"/>
    <property type="molecule type" value="Genomic_DNA"/>
</dbReference>
<protein>
    <submittedName>
        <fullName evidence="5">Protein N-acetyltransferase, RimJ/RimL family</fullName>
    </submittedName>
</protein>
<evidence type="ECO:0000313" key="5">
    <source>
        <dbReference type="EMBL" id="SEK28118.1"/>
    </source>
</evidence>
<dbReference type="InterPro" id="IPR051531">
    <property type="entry name" value="N-acetyltransferase"/>
</dbReference>
<evidence type="ECO:0000256" key="1">
    <source>
        <dbReference type="ARBA" id="ARBA00022679"/>
    </source>
</evidence>
<dbReference type="AlphaFoldDB" id="A0A1H7FQ85"/>
<accession>A0A1H7FQ85</accession>
<evidence type="ECO:0000256" key="2">
    <source>
        <dbReference type="ARBA" id="ARBA00023315"/>
    </source>
</evidence>
<dbReference type="PANTHER" id="PTHR43792">
    <property type="entry name" value="GNAT FAMILY, PUTATIVE (AFU_ORTHOLOGUE AFUA_3G00765)-RELATED-RELATED"/>
    <property type="match status" value="1"/>
</dbReference>
<reference evidence="5 6" key="1">
    <citation type="submission" date="2016-10" db="EMBL/GenBank/DDBJ databases">
        <authorList>
            <person name="de Groot N.N."/>
        </authorList>
    </citation>
    <scope>NUCLEOTIDE SEQUENCE [LARGE SCALE GENOMIC DNA]</scope>
    <source>
        <strain evidence="5 6">JCM 19513</strain>
    </source>
</reference>
<dbReference type="Gene3D" id="3.40.630.30">
    <property type="match status" value="1"/>
</dbReference>
<dbReference type="GO" id="GO:0016747">
    <property type="term" value="F:acyltransferase activity, transferring groups other than amino-acyl groups"/>
    <property type="evidence" value="ECO:0007669"/>
    <property type="project" value="InterPro"/>
</dbReference>
<keyword evidence="6" id="KW-1185">Reference proteome</keyword>
<feature type="domain" description="N-acetyltransferase" evidence="4">
    <location>
        <begin position="18"/>
        <end position="160"/>
    </location>
</feature>
<dbReference type="PROSITE" id="PS51186">
    <property type="entry name" value="GNAT"/>
    <property type="match status" value="1"/>
</dbReference>
<evidence type="ECO:0000313" key="6">
    <source>
        <dbReference type="Proteomes" id="UP000185766"/>
    </source>
</evidence>
<keyword evidence="2" id="KW-0012">Acyltransferase</keyword>
<dbReference type="RefSeq" id="WP_074864345.1">
    <property type="nucleotide sequence ID" value="NZ_FOAS01000001.1"/>
</dbReference>
<keyword evidence="1 5" id="KW-0808">Transferase</keyword>
<evidence type="ECO:0000256" key="3">
    <source>
        <dbReference type="ARBA" id="ARBA00038502"/>
    </source>
</evidence>
<dbReference type="SUPFAM" id="SSF55729">
    <property type="entry name" value="Acyl-CoA N-acyltransferases (Nat)"/>
    <property type="match status" value="1"/>
</dbReference>
<dbReference type="InterPro" id="IPR016181">
    <property type="entry name" value="Acyl_CoA_acyltransferase"/>
</dbReference>
<dbReference type="PANTHER" id="PTHR43792:SF8">
    <property type="entry name" value="[RIBOSOMAL PROTEIN US5]-ALANINE N-ACETYLTRANSFERASE"/>
    <property type="match status" value="1"/>
</dbReference>
<evidence type="ECO:0000259" key="4">
    <source>
        <dbReference type="PROSITE" id="PS51186"/>
    </source>
</evidence>